<name>A0A8I0GC73_9ACTO</name>
<keyword evidence="2" id="KW-0328">Glycosyltransferase</keyword>
<dbReference type="Pfam" id="PF00535">
    <property type="entry name" value="Glycos_transf_2"/>
    <property type="match status" value="1"/>
</dbReference>
<dbReference type="InterPro" id="IPR001173">
    <property type="entry name" value="Glyco_trans_2-like"/>
</dbReference>
<comment type="similarity">
    <text evidence="1">Belongs to the glycosyltransferase 2 family.</text>
</comment>
<dbReference type="RefSeq" id="WP_191072186.1">
    <property type="nucleotide sequence ID" value="NZ_JACRUO010000002.1"/>
</dbReference>
<dbReference type="PANTHER" id="PTHR43685">
    <property type="entry name" value="GLYCOSYLTRANSFERASE"/>
    <property type="match status" value="1"/>
</dbReference>
<comment type="caution">
    <text evidence="5">The sequence shown here is derived from an EMBL/GenBank/DDBJ whole genome shotgun (WGS) entry which is preliminary data.</text>
</comment>
<keyword evidence="3 5" id="KW-0808">Transferase</keyword>
<dbReference type="Gene3D" id="3.90.550.10">
    <property type="entry name" value="Spore Coat Polysaccharide Biosynthesis Protein SpsA, Chain A"/>
    <property type="match status" value="1"/>
</dbReference>
<sequence length="271" mass="29212">MSGFSVLLPVYAGDRAPFLAQALESVTTAQTRTPDQVVIIVDGPVGADIEAVLAARDDIDVVRLSDNRGLTDALNEGLRHCRYDIVARQDADDISAPDRFAVQIPLAASGIDLVGSDIVEFDAAGEGPVRSLPVAEADIVRALPLRDPFAHPAVVYSRAAVAAVGGYDGPAGMEDYWLFARMVAAGCSCVNVPRPLVSYRVDAGAYARRGGWDLFVTECRLQVRLYNLGVTGGLTMARNIVVRGLYRFVPPSLRRCLYRGVGLNYLFRRAS</sequence>
<accession>A0A8I0GC73</accession>
<evidence type="ECO:0000256" key="1">
    <source>
        <dbReference type="ARBA" id="ARBA00006739"/>
    </source>
</evidence>
<dbReference type="GO" id="GO:0016757">
    <property type="term" value="F:glycosyltransferase activity"/>
    <property type="evidence" value="ECO:0007669"/>
    <property type="project" value="UniProtKB-KW"/>
</dbReference>
<dbReference type="InterPro" id="IPR050834">
    <property type="entry name" value="Glycosyltransf_2"/>
</dbReference>
<proteinExistence type="inferred from homology"/>
<evidence type="ECO:0000259" key="4">
    <source>
        <dbReference type="Pfam" id="PF00535"/>
    </source>
</evidence>
<evidence type="ECO:0000313" key="5">
    <source>
        <dbReference type="EMBL" id="MBD3690088.1"/>
    </source>
</evidence>
<keyword evidence="6" id="KW-1185">Reference proteome</keyword>
<dbReference type="EMBL" id="JACRUO010000002">
    <property type="protein sequence ID" value="MBD3690088.1"/>
    <property type="molecule type" value="Genomic_DNA"/>
</dbReference>
<protein>
    <submittedName>
        <fullName evidence="5">Glycosyltransferase</fullName>
    </submittedName>
</protein>
<reference evidence="5 6" key="1">
    <citation type="submission" date="2020-08" db="EMBL/GenBank/DDBJ databases">
        <title>Winkia gen. nov., sp. nov., isolated from faeces of the Anser albifrons in China.</title>
        <authorList>
            <person name="Liu Q."/>
        </authorList>
    </citation>
    <scope>NUCLEOTIDE SEQUENCE [LARGE SCALE GENOMIC DNA]</scope>
    <source>
        <strain evidence="5 6">C62</strain>
    </source>
</reference>
<dbReference type="Proteomes" id="UP000627538">
    <property type="component" value="Unassembled WGS sequence"/>
</dbReference>
<dbReference type="PANTHER" id="PTHR43685:SF5">
    <property type="entry name" value="GLYCOSYLTRANSFERASE EPSE-RELATED"/>
    <property type="match status" value="1"/>
</dbReference>
<evidence type="ECO:0000256" key="3">
    <source>
        <dbReference type="ARBA" id="ARBA00022679"/>
    </source>
</evidence>
<dbReference type="AlphaFoldDB" id="A0A8I0GC73"/>
<gene>
    <name evidence="5" type="ORF">H8R10_07605</name>
</gene>
<evidence type="ECO:0000313" key="6">
    <source>
        <dbReference type="Proteomes" id="UP000627538"/>
    </source>
</evidence>
<evidence type="ECO:0000256" key="2">
    <source>
        <dbReference type="ARBA" id="ARBA00022676"/>
    </source>
</evidence>
<organism evidence="5 6">
    <name type="scientific">Nanchangia anserum</name>
    <dbReference type="NCBI Taxonomy" id="2692125"/>
    <lineage>
        <taxon>Bacteria</taxon>
        <taxon>Bacillati</taxon>
        <taxon>Actinomycetota</taxon>
        <taxon>Actinomycetes</taxon>
        <taxon>Actinomycetales</taxon>
        <taxon>Actinomycetaceae</taxon>
        <taxon>Nanchangia</taxon>
    </lineage>
</organism>
<dbReference type="SUPFAM" id="SSF53448">
    <property type="entry name" value="Nucleotide-diphospho-sugar transferases"/>
    <property type="match status" value="1"/>
</dbReference>
<feature type="domain" description="Glycosyltransferase 2-like" evidence="4">
    <location>
        <begin position="5"/>
        <end position="122"/>
    </location>
</feature>
<dbReference type="InterPro" id="IPR029044">
    <property type="entry name" value="Nucleotide-diphossugar_trans"/>
</dbReference>